<sequence>MTQLLDENFQGLQHLGVPVTDLECSKHFYGRLGFRPVMEKSFEDDEGPVTAVMVKRGSMVIELYLQPGERRAEVARRRDGHIDHVAFSVRDIDAAFAELRAAGFETQQQAPVELPLWENGCKYFSIRGPGGETLEFNQIL</sequence>
<protein>
    <submittedName>
        <fullName evidence="3">Lactoylglutathione lyase</fullName>
    </submittedName>
</protein>
<accession>A0A918DWY8</accession>
<keyword evidence="1" id="KW-0479">Metal-binding</keyword>
<keyword evidence="3" id="KW-0456">Lyase</keyword>
<dbReference type="Gene3D" id="3.10.180.10">
    <property type="entry name" value="2,3-Dihydroxybiphenyl 1,2-Dioxygenase, domain 1"/>
    <property type="match status" value="1"/>
</dbReference>
<dbReference type="GO" id="GO:0004493">
    <property type="term" value="F:methylmalonyl-CoA epimerase activity"/>
    <property type="evidence" value="ECO:0007669"/>
    <property type="project" value="TreeGrafter"/>
</dbReference>
<dbReference type="InterPro" id="IPR004360">
    <property type="entry name" value="Glyas_Fos-R_dOase_dom"/>
</dbReference>
<dbReference type="EMBL" id="BMLT01000009">
    <property type="protein sequence ID" value="GGO85663.1"/>
    <property type="molecule type" value="Genomic_DNA"/>
</dbReference>
<dbReference type="PROSITE" id="PS51819">
    <property type="entry name" value="VOC"/>
    <property type="match status" value="1"/>
</dbReference>
<reference evidence="3 4" key="1">
    <citation type="journal article" date="2014" name="Int. J. Syst. Evol. Microbiol.">
        <title>Complete genome sequence of Corynebacterium casei LMG S-19264T (=DSM 44701T), isolated from a smear-ripened cheese.</title>
        <authorList>
            <consortium name="US DOE Joint Genome Institute (JGI-PGF)"/>
            <person name="Walter F."/>
            <person name="Albersmeier A."/>
            <person name="Kalinowski J."/>
            <person name="Ruckert C."/>
        </authorList>
    </citation>
    <scope>NUCLEOTIDE SEQUENCE [LARGE SCALE GENOMIC DNA]</scope>
    <source>
        <strain evidence="3 4">CGMCC 1.7286</strain>
    </source>
</reference>
<keyword evidence="4" id="KW-1185">Reference proteome</keyword>
<dbReference type="AlphaFoldDB" id="A0A918DWY8"/>
<dbReference type="GO" id="GO:0046491">
    <property type="term" value="P:L-methylmalonyl-CoA metabolic process"/>
    <property type="evidence" value="ECO:0007669"/>
    <property type="project" value="TreeGrafter"/>
</dbReference>
<dbReference type="InterPro" id="IPR051785">
    <property type="entry name" value="MMCE/EMCE_epimerase"/>
</dbReference>
<dbReference type="PANTHER" id="PTHR43048:SF4">
    <property type="entry name" value="RING-CLEAVING DIOXYGENASE-RELATED"/>
    <property type="match status" value="1"/>
</dbReference>
<dbReference type="RefSeq" id="WP_188861875.1">
    <property type="nucleotide sequence ID" value="NZ_BMLT01000009.1"/>
</dbReference>
<dbReference type="InterPro" id="IPR029068">
    <property type="entry name" value="Glyas_Bleomycin-R_OHBP_Dase"/>
</dbReference>
<dbReference type="GO" id="GO:0016829">
    <property type="term" value="F:lyase activity"/>
    <property type="evidence" value="ECO:0007669"/>
    <property type="project" value="UniProtKB-KW"/>
</dbReference>
<dbReference type="GO" id="GO:0046872">
    <property type="term" value="F:metal ion binding"/>
    <property type="evidence" value="ECO:0007669"/>
    <property type="project" value="UniProtKB-KW"/>
</dbReference>
<evidence type="ECO:0000256" key="1">
    <source>
        <dbReference type="ARBA" id="ARBA00022723"/>
    </source>
</evidence>
<proteinExistence type="predicted"/>
<evidence type="ECO:0000259" key="2">
    <source>
        <dbReference type="PROSITE" id="PS51819"/>
    </source>
</evidence>
<name>A0A918DWY8_9GAMM</name>
<dbReference type="Proteomes" id="UP000599578">
    <property type="component" value="Unassembled WGS sequence"/>
</dbReference>
<evidence type="ECO:0000313" key="3">
    <source>
        <dbReference type="EMBL" id="GGO85663.1"/>
    </source>
</evidence>
<evidence type="ECO:0000313" key="4">
    <source>
        <dbReference type="Proteomes" id="UP000599578"/>
    </source>
</evidence>
<dbReference type="Pfam" id="PF00903">
    <property type="entry name" value="Glyoxalase"/>
    <property type="match status" value="1"/>
</dbReference>
<gene>
    <name evidence="3" type="primary">gloA2</name>
    <name evidence="3" type="ORF">GCM10011348_34730</name>
</gene>
<dbReference type="InterPro" id="IPR037523">
    <property type="entry name" value="VOC_core"/>
</dbReference>
<dbReference type="SUPFAM" id="SSF54593">
    <property type="entry name" value="Glyoxalase/Bleomycin resistance protein/Dihydroxybiphenyl dioxygenase"/>
    <property type="match status" value="1"/>
</dbReference>
<organism evidence="3 4">
    <name type="scientific">Marinobacterium nitratireducens</name>
    <dbReference type="NCBI Taxonomy" id="518897"/>
    <lineage>
        <taxon>Bacteria</taxon>
        <taxon>Pseudomonadati</taxon>
        <taxon>Pseudomonadota</taxon>
        <taxon>Gammaproteobacteria</taxon>
        <taxon>Oceanospirillales</taxon>
        <taxon>Oceanospirillaceae</taxon>
        <taxon>Marinobacterium</taxon>
    </lineage>
</organism>
<dbReference type="CDD" id="cd06587">
    <property type="entry name" value="VOC"/>
    <property type="match status" value="1"/>
</dbReference>
<comment type="caution">
    <text evidence="3">The sequence shown here is derived from an EMBL/GenBank/DDBJ whole genome shotgun (WGS) entry which is preliminary data.</text>
</comment>
<dbReference type="PANTHER" id="PTHR43048">
    <property type="entry name" value="METHYLMALONYL-COA EPIMERASE"/>
    <property type="match status" value="1"/>
</dbReference>
<feature type="domain" description="VOC" evidence="2">
    <location>
        <begin position="11"/>
        <end position="139"/>
    </location>
</feature>